<evidence type="ECO:0000313" key="2">
    <source>
        <dbReference type="Proteomes" id="UP001500618"/>
    </source>
</evidence>
<sequence length="391" mass="41155">MSRFLFVVPPFAGHINPTVGVAAELVGRGHQVAWAGPSAVVERFVAGVVYDCAMPPESALNRPADLRGFAALQFLWADVLGPLADAMVPGVTAAVEDFGPDVLVVDQQAIAGAVVANVQGLPWATSATTSAGLLDPLAGLPKVAQWLAGLLDDLQRRHGDPYVGEDPRTSRDLVLAFSTPELVGIERGELLPHVRFVGPSIIDRPDPIAFGWQLLDPTKPLVLVTLGTVSADAGQGFLAAAFDALKARADRMQAVIVDPLGTLPADSADVIVRGRVPQVALLERAAAVVCHAGHNTVCEALNQGIPLVVAPIRDDQPIVADQVVRAGAGRRLRFGRATDQHIGAAVDAVLDDPTYRENADRIRKSFRDAGGAGAAVDHLEILAKLRRPARG</sequence>
<dbReference type="PANTHER" id="PTHR48050">
    <property type="entry name" value="STEROL 3-BETA-GLUCOSYLTRANSFERASE"/>
    <property type="match status" value="1"/>
</dbReference>
<accession>A0ABN2IRQ2</accession>
<keyword evidence="2" id="KW-1185">Reference proteome</keyword>
<dbReference type="SUPFAM" id="SSF53756">
    <property type="entry name" value="UDP-Glycosyltransferase/glycogen phosphorylase"/>
    <property type="match status" value="1"/>
</dbReference>
<dbReference type="PANTHER" id="PTHR48050:SF13">
    <property type="entry name" value="STEROL 3-BETA-GLUCOSYLTRANSFERASE UGT80A2"/>
    <property type="match status" value="1"/>
</dbReference>
<evidence type="ECO:0000313" key="1">
    <source>
        <dbReference type="EMBL" id="GAA1710402.1"/>
    </source>
</evidence>
<dbReference type="InterPro" id="IPR050426">
    <property type="entry name" value="Glycosyltransferase_28"/>
</dbReference>
<gene>
    <name evidence="1" type="ORF">GCM10009765_69650</name>
</gene>
<dbReference type="RefSeq" id="WP_344314398.1">
    <property type="nucleotide sequence ID" value="NZ_BAAANY010000036.1"/>
</dbReference>
<dbReference type="Proteomes" id="UP001500618">
    <property type="component" value="Unassembled WGS sequence"/>
</dbReference>
<dbReference type="Gene3D" id="3.40.50.2000">
    <property type="entry name" value="Glycogen Phosphorylase B"/>
    <property type="match status" value="2"/>
</dbReference>
<protein>
    <submittedName>
        <fullName evidence="1">Glycosyltransferase</fullName>
    </submittedName>
</protein>
<proteinExistence type="predicted"/>
<comment type="caution">
    <text evidence="1">The sequence shown here is derived from an EMBL/GenBank/DDBJ whole genome shotgun (WGS) entry which is preliminary data.</text>
</comment>
<reference evidence="1 2" key="1">
    <citation type="journal article" date="2019" name="Int. J. Syst. Evol. Microbiol.">
        <title>The Global Catalogue of Microorganisms (GCM) 10K type strain sequencing project: providing services to taxonomists for standard genome sequencing and annotation.</title>
        <authorList>
            <consortium name="The Broad Institute Genomics Platform"/>
            <consortium name="The Broad Institute Genome Sequencing Center for Infectious Disease"/>
            <person name="Wu L."/>
            <person name="Ma J."/>
        </authorList>
    </citation>
    <scope>NUCLEOTIDE SEQUENCE [LARGE SCALE GENOMIC DNA]</scope>
    <source>
        <strain evidence="1 2">JCM 14718</strain>
    </source>
</reference>
<name>A0ABN2IRQ2_9ACTN</name>
<dbReference type="Pfam" id="PF00201">
    <property type="entry name" value="UDPGT"/>
    <property type="match status" value="1"/>
</dbReference>
<dbReference type="EMBL" id="BAAANY010000036">
    <property type="protein sequence ID" value="GAA1710402.1"/>
    <property type="molecule type" value="Genomic_DNA"/>
</dbReference>
<dbReference type="InterPro" id="IPR002213">
    <property type="entry name" value="UDP_glucos_trans"/>
</dbReference>
<dbReference type="CDD" id="cd03784">
    <property type="entry name" value="GT1_Gtf-like"/>
    <property type="match status" value="1"/>
</dbReference>
<organism evidence="1 2">
    <name type="scientific">Fodinicola feengrottensis</name>
    <dbReference type="NCBI Taxonomy" id="435914"/>
    <lineage>
        <taxon>Bacteria</taxon>
        <taxon>Bacillati</taxon>
        <taxon>Actinomycetota</taxon>
        <taxon>Actinomycetes</taxon>
        <taxon>Mycobacteriales</taxon>
        <taxon>Fodinicola</taxon>
    </lineage>
</organism>